<accession>A0A6J6CTL2</accession>
<organism evidence="1">
    <name type="scientific">freshwater metagenome</name>
    <dbReference type="NCBI Taxonomy" id="449393"/>
    <lineage>
        <taxon>unclassified sequences</taxon>
        <taxon>metagenomes</taxon>
        <taxon>ecological metagenomes</taxon>
    </lineage>
</organism>
<reference evidence="1" key="1">
    <citation type="submission" date="2020-05" db="EMBL/GenBank/DDBJ databases">
        <authorList>
            <person name="Chiriac C."/>
            <person name="Salcher M."/>
            <person name="Ghai R."/>
            <person name="Kavagutti S V."/>
        </authorList>
    </citation>
    <scope>NUCLEOTIDE SEQUENCE</scope>
</reference>
<evidence type="ECO:0000313" key="1">
    <source>
        <dbReference type="EMBL" id="CAB4553158.1"/>
    </source>
</evidence>
<dbReference type="AlphaFoldDB" id="A0A6J6CTL2"/>
<sequence length="137" mass="14806">MHDNACVARKIASSFIVDGTMVEQLVDCRAVAFKFDDACPAVVVCEFIAVLICGEANNRCLQSKGKILRDDGDVISFGRQILGHRKNPVIVAIACQGRGKCIEVLMVDLDAQCSACVVNRKSSGEVPVFDAPMFKLT</sequence>
<gene>
    <name evidence="1" type="ORF">UFOPK1495_01017</name>
</gene>
<name>A0A6J6CTL2_9ZZZZ</name>
<dbReference type="EMBL" id="CAEZSU010000100">
    <property type="protein sequence ID" value="CAB4553158.1"/>
    <property type="molecule type" value="Genomic_DNA"/>
</dbReference>
<protein>
    <submittedName>
        <fullName evidence="1">Unannotated protein</fullName>
    </submittedName>
</protein>
<proteinExistence type="predicted"/>